<protein>
    <submittedName>
        <fullName evidence="1">Uncharacterized protein</fullName>
    </submittedName>
</protein>
<dbReference type="AlphaFoldDB" id="A0A6G0WU51"/>
<dbReference type="InterPro" id="IPR015943">
    <property type="entry name" value="WD40/YVTN_repeat-like_dom_sf"/>
</dbReference>
<dbReference type="Proteomes" id="UP000481153">
    <property type="component" value="Unassembled WGS sequence"/>
</dbReference>
<keyword evidence="2" id="KW-1185">Reference proteome</keyword>
<dbReference type="Gene3D" id="2.130.10.10">
    <property type="entry name" value="YVTN repeat-like/Quinoprotein amine dehydrogenase"/>
    <property type="match status" value="1"/>
</dbReference>
<comment type="caution">
    <text evidence="1">The sequence shown here is derived from an EMBL/GenBank/DDBJ whole genome shotgun (WGS) entry which is preliminary data.</text>
</comment>
<dbReference type="EMBL" id="VJMJ01000147">
    <property type="protein sequence ID" value="KAF0730990.1"/>
    <property type="molecule type" value="Genomic_DNA"/>
</dbReference>
<evidence type="ECO:0000313" key="2">
    <source>
        <dbReference type="Proteomes" id="UP000481153"/>
    </source>
</evidence>
<gene>
    <name evidence="1" type="ORF">Ae201684_011542</name>
</gene>
<dbReference type="SUPFAM" id="SSF69322">
    <property type="entry name" value="Tricorn protease domain 2"/>
    <property type="match status" value="1"/>
</dbReference>
<evidence type="ECO:0000313" key="1">
    <source>
        <dbReference type="EMBL" id="KAF0730990.1"/>
    </source>
</evidence>
<name>A0A6G0WU51_9STRA</name>
<organism evidence="1 2">
    <name type="scientific">Aphanomyces euteiches</name>
    <dbReference type="NCBI Taxonomy" id="100861"/>
    <lineage>
        <taxon>Eukaryota</taxon>
        <taxon>Sar</taxon>
        <taxon>Stramenopiles</taxon>
        <taxon>Oomycota</taxon>
        <taxon>Saprolegniomycetes</taxon>
        <taxon>Saprolegniales</taxon>
        <taxon>Verrucalvaceae</taxon>
        <taxon>Aphanomyces</taxon>
    </lineage>
</organism>
<sequence>MEVRKLSLPAGLVPYSSWNSSLIKMEADSCSVICENGSVVVLTFAPDCQVKARRHLVFGSVRIGRFSQAWSDRNGLVIARDGLLYGFDHDLNQCGQMELPFYAKQMAFYDKTLVIATSNGAFIYEIDVKRNYFILKHNVYPHIPVGVAAFSPCGAWFGIAAIDGRLSFWCTEDMQQIYSVTLNSARPTSLAFSGNFAICVCKDGHVTTFRWSSTTRWAKLLEVNLRPDNVVGYLSSSFVSFWNSTQFAAILHSSYHVDVLDVSTGHFVHRLVFPSHMKFMGMSSFPQFIMLQDTHGSLYYVEWKYGRRVASLSSPSEVEIQVYSGPLGSISLRRQALRLESNSSNNHHTIPIPFVSHQLAKDLRERGNMTTAHGSNFAVHWVQEDLVCLLHGRALYRYSQGQWDSILNPTHILSSVNPIGTCLLILLGPNNVFLWQLDEMILEMLAELPVEVSTLAAKDPQYLHLTFDPERNTIEVQFDSQGSSRIVWQHGLPNVLNGEYLS</sequence>
<reference evidence="1 2" key="1">
    <citation type="submission" date="2019-07" db="EMBL/GenBank/DDBJ databases">
        <title>Genomics analysis of Aphanomyces spp. identifies a new class of oomycete effector associated with host adaptation.</title>
        <authorList>
            <person name="Gaulin E."/>
        </authorList>
    </citation>
    <scope>NUCLEOTIDE SEQUENCE [LARGE SCALE GENOMIC DNA]</scope>
    <source>
        <strain evidence="1 2">ATCC 201684</strain>
    </source>
</reference>
<accession>A0A6G0WU51</accession>
<proteinExistence type="predicted"/>